<comment type="caution">
    <text evidence="3">The sequence shown here is derived from an EMBL/GenBank/DDBJ whole genome shotgun (WGS) entry which is preliminary data.</text>
</comment>
<dbReference type="PANTHER" id="PTHR34408">
    <property type="entry name" value="FAMILY PROTEIN, PUTATIVE-RELATED"/>
    <property type="match status" value="1"/>
</dbReference>
<dbReference type="InterPro" id="IPR052354">
    <property type="entry name" value="Cell_Wall_Dynamics_Protein"/>
</dbReference>
<keyword evidence="4" id="KW-1185">Reference proteome</keyword>
<dbReference type="Pfam" id="PF26571">
    <property type="entry name" value="VldE"/>
    <property type="match status" value="1"/>
</dbReference>
<organism evidence="3 4">
    <name type="scientific">Luteococcus sanguinis</name>
    <dbReference type="NCBI Taxonomy" id="174038"/>
    <lineage>
        <taxon>Bacteria</taxon>
        <taxon>Bacillati</taxon>
        <taxon>Actinomycetota</taxon>
        <taxon>Actinomycetes</taxon>
        <taxon>Propionibacteriales</taxon>
        <taxon>Propionibacteriaceae</taxon>
        <taxon>Luteococcus</taxon>
    </lineage>
</organism>
<evidence type="ECO:0000313" key="4">
    <source>
        <dbReference type="Proteomes" id="UP001596266"/>
    </source>
</evidence>
<evidence type="ECO:0000259" key="2">
    <source>
        <dbReference type="PROSITE" id="PS51781"/>
    </source>
</evidence>
<dbReference type="Proteomes" id="UP001596266">
    <property type="component" value="Unassembled WGS sequence"/>
</dbReference>
<protein>
    <submittedName>
        <fullName evidence="3">SH3 domain-containing protein</fullName>
    </submittedName>
</protein>
<name>A0ABW1WYM8_9ACTN</name>
<accession>A0ABW1WYM8</accession>
<gene>
    <name evidence="3" type="ORF">ACFP57_04830</name>
</gene>
<proteinExistence type="predicted"/>
<dbReference type="InterPro" id="IPR058593">
    <property type="entry name" value="ARB_07466-like_C"/>
</dbReference>
<dbReference type="RefSeq" id="WP_343885049.1">
    <property type="nucleotide sequence ID" value="NZ_BAAAKI010000004.1"/>
</dbReference>
<evidence type="ECO:0000313" key="3">
    <source>
        <dbReference type="EMBL" id="MFC6396314.1"/>
    </source>
</evidence>
<dbReference type="InterPro" id="IPR003646">
    <property type="entry name" value="SH3-like_bac-type"/>
</dbReference>
<dbReference type="SMART" id="SM00287">
    <property type="entry name" value="SH3b"/>
    <property type="match status" value="3"/>
</dbReference>
<evidence type="ECO:0000256" key="1">
    <source>
        <dbReference type="SAM" id="MobiDB-lite"/>
    </source>
</evidence>
<feature type="region of interest" description="Disordered" evidence="1">
    <location>
        <begin position="173"/>
        <end position="192"/>
    </location>
</feature>
<reference evidence="4" key="1">
    <citation type="journal article" date="2019" name="Int. J. Syst. Evol. Microbiol.">
        <title>The Global Catalogue of Microorganisms (GCM) 10K type strain sequencing project: providing services to taxonomists for standard genome sequencing and annotation.</title>
        <authorList>
            <consortium name="The Broad Institute Genomics Platform"/>
            <consortium name="The Broad Institute Genome Sequencing Center for Infectious Disease"/>
            <person name="Wu L."/>
            <person name="Ma J."/>
        </authorList>
    </citation>
    <scope>NUCLEOTIDE SEQUENCE [LARGE SCALE GENOMIC DNA]</scope>
    <source>
        <strain evidence="4">CGMCC 1.15277</strain>
    </source>
</reference>
<feature type="domain" description="SH3b" evidence="2">
    <location>
        <begin position="34"/>
        <end position="98"/>
    </location>
</feature>
<feature type="domain" description="SH3b" evidence="2">
    <location>
        <begin position="111"/>
        <end position="173"/>
    </location>
</feature>
<dbReference type="Gene3D" id="2.30.30.40">
    <property type="entry name" value="SH3 Domains"/>
    <property type="match status" value="3"/>
</dbReference>
<dbReference type="PROSITE" id="PS51781">
    <property type="entry name" value="SH3B"/>
    <property type="match status" value="2"/>
</dbReference>
<sequence length="467" mass="48955">MDVLHTLRSVAASAALAGMAVGGTQLVAAPLAQAKFAILSTTATVNLRQSPSTSASVLTVVQRGTQVTQTGNMVNGWTPVRVGARTGWIYSSYLATVTSTTAVPTGPSSGTNTATVTESVNLRTGPGTNYAVVRVLRKGTTITLTGVKRADWVQVNDAGKLRWVHKGLITTKTSSTTGSPAASTGSPATNAVATSRARASTALMIRTSSDDTFTSLGDIPTGTILELTGVRQNGVAQVIWQGHLRWVNANFLVPISSSTSVTAPAAPVTTGTRYASVALDIRTASGSDARTLAEVPAGTKLAITGVVRNGRAQIVYNGAVRWVTARYLSLVAPARVVKTVTTTTGTLNTGGSVGLDRLTSASKGIVAEVRANYPQITTMYGVRADSIPDHPSGRAVDIMLPSYRSNEALGWAIANHMRNNARALGINYVIFHQHIWSVARNGEGWRLMANRGGDTANHYDHVHVTVN</sequence>
<dbReference type="PANTHER" id="PTHR34408:SF1">
    <property type="entry name" value="GLYCOSYL HYDROLASE FAMILY 19 DOMAIN-CONTAINING PROTEIN HI_1415"/>
    <property type="match status" value="1"/>
</dbReference>
<dbReference type="Pfam" id="PF08239">
    <property type="entry name" value="SH3_3"/>
    <property type="match status" value="2"/>
</dbReference>
<dbReference type="EMBL" id="JBHSUA010000009">
    <property type="protein sequence ID" value="MFC6396314.1"/>
    <property type="molecule type" value="Genomic_DNA"/>
</dbReference>